<evidence type="ECO:0000313" key="2">
    <source>
        <dbReference type="Proteomes" id="UP000799755"/>
    </source>
</evidence>
<comment type="caution">
    <text evidence="1">The sequence shown here is derived from an EMBL/GenBank/DDBJ whole genome shotgun (WGS) entry which is preliminary data.</text>
</comment>
<evidence type="ECO:0000313" key="1">
    <source>
        <dbReference type="EMBL" id="KAF2469313.1"/>
    </source>
</evidence>
<keyword evidence="2" id="KW-1185">Reference proteome</keyword>
<sequence>MEHSLLLLLLYEVFEQGAQEVRRLIYLPPITFAVADVLGGLDGRLDSKHTKSINAGSLTNPALWIVVFLFPGSEILNTPSLSFRINVEGDALIEFYSNRGGHIFPIRHAQCVQSNTS</sequence>
<organism evidence="1 2">
    <name type="scientific">Lindgomyces ingoldianus</name>
    <dbReference type="NCBI Taxonomy" id="673940"/>
    <lineage>
        <taxon>Eukaryota</taxon>
        <taxon>Fungi</taxon>
        <taxon>Dikarya</taxon>
        <taxon>Ascomycota</taxon>
        <taxon>Pezizomycotina</taxon>
        <taxon>Dothideomycetes</taxon>
        <taxon>Pleosporomycetidae</taxon>
        <taxon>Pleosporales</taxon>
        <taxon>Lindgomycetaceae</taxon>
        <taxon>Lindgomyces</taxon>
    </lineage>
</organism>
<name>A0ACB6QRW5_9PLEO</name>
<dbReference type="Proteomes" id="UP000799755">
    <property type="component" value="Unassembled WGS sequence"/>
</dbReference>
<protein>
    <submittedName>
        <fullName evidence="1">Uncharacterized protein</fullName>
    </submittedName>
</protein>
<accession>A0ACB6QRW5</accession>
<dbReference type="EMBL" id="MU003512">
    <property type="protein sequence ID" value="KAF2469313.1"/>
    <property type="molecule type" value="Genomic_DNA"/>
</dbReference>
<gene>
    <name evidence="1" type="ORF">BDR25DRAFT_356552</name>
</gene>
<proteinExistence type="predicted"/>
<reference evidence="1" key="1">
    <citation type="journal article" date="2020" name="Stud. Mycol.">
        <title>101 Dothideomycetes genomes: a test case for predicting lifestyles and emergence of pathogens.</title>
        <authorList>
            <person name="Haridas S."/>
            <person name="Albert R."/>
            <person name="Binder M."/>
            <person name="Bloem J."/>
            <person name="Labutti K."/>
            <person name="Salamov A."/>
            <person name="Andreopoulos B."/>
            <person name="Baker S."/>
            <person name="Barry K."/>
            <person name="Bills G."/>
            <person name="Bluhm B."/>
            <person name="Cannon C."/>
            <person name="Castanera R."/>
            <person name="Culley D."/>
            <person name="Daum C."/>
            <person name="Ezra D."/>
            <person name="Gonzalez J."/>
            <person name="Henrissat B."/>
            <person name="Kuo A."/>
            <person name="Liang C."/>
            <person name="Lipzen A."/>
            <person name="Lutzoni F."/>
            <person name="Magnuson J."/>
            <person name="Mondo S."/>
            <person name="Nolan M."/>
            <person name="Ohm R."/>
            <person name="Pangilinan J."/>
            <person name="Park H.-J."/>
            <person name="Ramirez L."/>
            <person name="Alfaro M."/>
            <person name="Sun H."/>
            <person name="Tritt A."/>
            <person name="Yoshinaga Y."/>
            <person name="Zwiers L.-H."/>
            <person name="Turgeon B."/>
            <person name="Goodwin S."/>
            <person name="Spatafora J."/>
            <person name="Crous P."/>
            <person name="Grigoriev I."/>
        </authorList>
    </citation>
    <scope>NUCLEOTIDE SEQUENCE</scope>
    <source>
        <strain evidence="1">ATCC 200398</strain>
    </source>
</reference>